<evidence type="ECO:0000256" key="1">
    <source>
        <dbReference type="SAM" id="MobiDB-lite"/>
    </source>
</evidence>
<organism evidence="2">
    <name type="scientific">Taylorella asinigenitalis 14/45</name>
    <dbReference type="NCBI Taxonomy" id="1091495"/>
    <lineage>
        <taxon>Bacteria</taxon>
        <taxon>Pseudomonadati</taxon>
        <taxon>Pseudomonadota</taxon>
        <taxon>Betaproteobacteria</taxon>
        <taxon>Burkholderiales</taxon>
        <taxon>Alcaligenaceae</taxon>
        <taxon>Taylorella</taxon>
    </lineage>
</organism>
<protein>
    <recommendedName>
        <fullName evidence="3">Fe-S protein</fullName>
    </recommendedName>
</protein>
<dbReference type="HOGENOM" id="CLU_162538_0_2_4"/>
<dbReference type="InterPro" id="IPR010710">
    <property type="entry name" value="DUF1289"/>
</dbReference>
<dbReference type="EMBL" id="HE681424">
    <property type="protein sequence ID" value="CCG19938.1"/>
    <property type="molecule type" value="Genomic_DNA"/>
</dbReference>
<evidence type="ECO:0000313" key="2">
    <source>
        <dbReference type="EMBL" id="CCG19938.1"/>
    </source>
</evidence>
<dbReference type="BioCyc" id="TASI1091495:G13GE-1148-MONOMER"/>
<reference evidence="2" key="1">
    <citation type="journal article" date="2012" name="Vet. Microbiol.">
        <title>Comparative genomic analyses of the Taylorellae.</title>
        <authorList>
            <person name="Hauser H."/>
            <person name="Richter D.C."/>
            <person name="van Tonder A."/>
            <person name="Clark L."/>
            <person name="Preston A."/>
        </authorList>
    </citation>
    <scope>NUCLEOTIDE SEQUENCE</scope>
    <source>
        <strain evidence="2">14/45</strain>
    </source>
</reference>
<accession>I7J266</accession>
<feature type="compositionally biased region" description="Polar residues" evidence="1">
    <location>
        <begin position="74"/>
        <end position="90"/>
    </location>
</feature>
<proteinExistence type="predicted"/>
<name>I7J266_9BURK</name>
<dbReference type="AlphaFoldDB" id="I7J266"/>
<dbReference type="PANTHER" id="PTHR35175:SF1">
    <property type="entry name" value="OXIDOREDUCTASE"/>
    <property type="match status" value="1"/>
</dbReference>
<gene>
    <name evidence="2" type="ORF">KUM_1155</name>
</gene>
<dbReference type="Pfam" id="PF06945">
    <property type="entry name" value="DUF1289"/>
    <property type="match status" value="1"/>
</dbReference>
<dbReference type="KEGG" id="tat:KUM_1155"/>
<sequence length="90" mass="10414">MEQEELFDIPSPCINVCQANSRGFCQGCYRSRDERFNWNTFSNSQKRKVITLCRGRKLRAIRDHFASKKAAEADQQSLNQSGNAHQTELF</sequence>
<dbReference type="PANTHER" id="PTHR35175">
    <property type="entry name" value="DUF1289 DOMAIN-CONTAINING PROTEIN"/>
    <property type="match status" value="1"/>
</dbReference>
<feature type="region of interest" description="Disordered" evidence="1">
    <location>
        <begin position="68"/>
        <end position="90"/>
    </location>
</feature>
<evidence type="ECO:0008006" key="3">
    <source>
        <dbReference type="Google" id="ProtNLM"/>
    </source>
</evidence>
<dbReference type="RefSeq" id="WP_015551958.1">
    <property type="nucleotide sequence ID" value="NC_021033.1"/>
</dbReference>